<dbReference type="Proteomes" id="UP000812287">
    <property type="component" value="Unassembled WGS sequence"/>
</dbReference>
<dbReference type="Gene3D" id="2.130.10.10">
    <property type="entry name" value="YVTN repeat-like/Quinoprotein amine dehydrogenase"/>
    <property type="match status" value="1"/>
</dbReference>
<protein>
    <submittedName>
        <fullName evidence="3">Carboxy-cis,cis-muconate cyclase</fullName>
    </submittedName>
</protein>
<gene>
    <name evidence="3" type="ORF">BT62DRAFT_953524</name>
</gene>
<comment type="similarity">
    <text evidence="1">Belongs to the cycloisomerase 2 family.</text>
</comment>
<feature type="signal peptide" evidence="2">
    <location>
        <begin position="1"/>
        <end position="18"/>
    </location>
</feature>
<dbReference type="GeneID" id="66110568"/>
<dbReference type="InterPro" id="IPR015943">
    <property type="entry name" value="WD40/YVTN_repeat-like_dom_sf"/>
</dbReference>
<dbReference type="OrthoDB" id="9972196at2759"/>
<dbReference type="InterPro" id="IPR050282">
    <property type="entry name" value="Cycloisomerase_2"/>
</dbReference>
<evidence type="ECO:0000256" key="2">
    <source>
        <dbReference type="SAM" id="SignalP"/>
    </source>
</evidence>
<dbReference type="PANTHER" id="PTHR30344">
    <property type="entry name" value="6-PHOSPHOGLUCONOLACTONASE-RELATED"/>
    <property type="match status" value="1"/>
</dbReference>
<keyword evidence="2" id="KW-0732">Signal</keyword>
<reference evidence="3" key="1">
    <citation type="submission" date="2020-11" db="EMBL/GenBank/DDBJ databases">
        <title>Adaptations for nitrogen fixation in a non-lichenized fungal sporocarp promotes dispersal by wood-feeding termites.</title>
        <authorList>
            <consortium name="DOE Joint Genome Institute"/>
            <person name="Koch R.A."/>
            <person name="Yoon G."/>
            <person name="Arayal U."/>
            <person name="Lail K."/>
            <person name="Amirebrahimi M."/>
            <person name="Labutti K."/>
            <person name="Lipzen A."/>
            <person name="Riley R."/>
            <person name="Barry K."/>
            <person name="Henrissat B."/>
            <person name="Grigoriev I.V."/>
            <person name="Herr J.R."/>
            <person name="Aime M.C."/>
        </authorList>
    </citation>
    <scope>NUCLEOTIDE SEQUENCE</scope>
    <source>
        <strain evidence="3">MCA 3950</strain>
    </source>
</reference>
<evidence type="ECO:0000313" key="4">
    <source>
        <dbReference type="Proteomes" id="UP000812287"/>
    </source>
</evidence>
<dbReference type="SUPFAM" id="SSF75011">
    <property type="entry name" value="3-carboxy-cis,cis-mucoante lactonizing enzyme"/>
    <property type="match status" value="1"/>
</dbReference>
<accession>A0A9P7VME7</accession>
<dbReference type="GO" id="GO:0017057">
    <property type="term" value="F:6-phosphogluconolactonase activity"/>
    <property type="evidence" value="ECO:0007669"/>
    <property type="project" value="TreeGrafter"/>
</dbReference>
<dbReference type="EMBL" id="MU250545">
    <property type="protein sequence ID" value="KAG7443394.1"/>
    <property type="molecule type" value="Genomic_DNA"/>
</dbReference>
<organism evidence="3 4">
    <name type="scientific">Guyanagaster necrorhizus</name>
    <dbReference type="NCBI Taxonomy" id="856835"/>
    <lineage>
        <taxon>Eukaryota</taxon>
        <taxon>Fungi</taxon>
        <taxon>Dikarya</taxon>
        <taxon>Basidiomycota</taxon>
        <taxon>Agaricomycotina</taxon>
        <taxon>Agaricomycetes</taxon>
        <taxon>Agaricomycetidae</taxon>
        <taxon>Agaricales</taxon>
        <taxon>Marasmiineae</taxon>
        <taxon>Physalacriaceae</taxon>
        <taxon>Guyanagaster</taxon>
    </lineage>
</organism>
<evidence type="ECO:0000313" key="3">
    <source>
        <dbReference type="EMBL" id="KAG7443394.1"/>
    </source>
</evidence>
<sequence>MILSRVAVALLLSSFCSAAVHHLFVGTFSTHAIYALEFDDETYSLTLAANITTPSEHPWINLSHDRKSLYTASDSAYGYFNVVNSTSVTYNASVPLESNCSSTRAIFITSSKVEPYTVYGIPFGDCGTVIPADFSSITQNYTFTSGSSGVHGLALLPNSTYLYAADDSDDKIWTFGVDIATGELTDIGVLDAPAEGNNPRHLTVHPNGEYLFVILEEANEVAQYSIDGQTHQPVYFNVSYSLLPPDSDSSTHWADEVQVSANATYLWATTRSRETNETGYLSVFSLNGNGSIANQLFVTPTTTSGGTSNAVSPASFADEFAAITDTSVGFVEIWQLLDDASNATAVAHIDLVDGGCCANAVWYD</sequence>
<feature type="chain" id="PRO_5040505906" evidence="2">
    <location>
        <begin position="19"/>
        <end position="364"/>
    </location>
</feature>
<dbReference type="Pfam" id="PF10282">
    <property type="entry name" value="Lactonase"/>
    <property type="match status" value="1"/>
</dbReference>
<evidence type="ECO:0000256" key="1">
    <source>
        <dbReference type="ARBA" id="ARBA00005564"/>
    </source>
</evidence>
<name>A0A9P7VME7_9AGAR</name>
<proteinExistence type="inferred from homology"/>
<dbReference type="InterPro" id="IPR019405">
    <property type="entry name" value="Lactonase_7-beta_prop"/>
</dbReference>
<dbReference type="RefSeq" id="XP_043036894.1">
    <property type="nucleotide sequence ID" value="XM_043188271.1"/>
</dbReference>
<dbReference type="PANTHER" id="PTHR30344:SF4">
    <property type="entry name" value="CYCLASE, PUTATIVE (AFU_ORTHOLOGUE AFUA_6G11580)-RELATED"/>
    <property type="match status" value="1"/>
</dbReference>
<keyword evidence="4" id="KW-1185">Reference proteome</keyword>
<comment type="caution">
    <text evidence="3">The sequence shown here is derived from an EMBL/GenBank/DDBJ whole genome shotgun (WGS) entry which is preliminary data.</text>
</comment>
<dbReference type="AlphaFoldDB" id="A0A9P7VME7"/>